<evidence type="ECO:0000256" key="13">
    <source>
        <dbReference type="SAM" id="SignalP"/>
    </source>
</evidence>
<keyword evidence="15" id="KW-1185">Reference proteome</keyword>
<sequence>MASNQLVILAIAAFLLPTIAMATDYVVGDDSGWTTNFDYKGWAKGKVFHVGDKLVFKYPVGKHNVFKVNQTAFTDCIIPPANEALTTGNDEIVLAGTGGKWYICGFATHCATGGQKLAISVVESAPEPAPSSAVRGIIFAGYEVLVAAIIAVVAVAV</sequence>
<feature type="transmembrane region" description="Helical" evidence="12">
    <location>
        <begin position="136"/>
        <end position="156"/>
    </location>
</feature>
<evidence type="ECO:0000256" key="10">
    <source>
        <dbReference type="ARBA" id="ARBA00023157"/>
    </source>
</evidence>
<proteinExistence type="predicted"/>
<evidence type="ECO:0000256" key="3">
    <source>
        <dbReference type="ARBA" id="ARBA00022692"/>
    </source>
</evidence>
<dbReference type="InterPro" id="IPR039391">
    <property type="entry name" value="Phytocyanin-like"/>
</dbReference>
<evidence type="ECO:0000256" key="5">
    <source>
        <dbReference type="ARBA" id="ARBA00022729"/>
    </source>
</evidence>
<keyword evidence="3 12" id="KW-0812">Transmembrane</keyword>
<evidence type="ECO:0000256" key="4">
    <source>
        <dbReference type="ARBA" id="ARBA00022723"/>
    </source>
</evidence>
<keyword evidence="11" id="KW-0325">Glycoprotein</keyword>
<dbReference type="Pfam" id="PF02298">
    <property type="entry name" value="Cu_bind_like"/>
    <property type="match status" value="1"/>
</dbReference>
<keyword evidence="4" id="KW-0479">Metal-binding</keyword>
<dbReference type="GO" id="GO:0009055">
    <property type="term" value="F:electron transfer activity"/>
    <property type="evidence" value="ECO:0007669"/>
    <property type="project" value="InterPro"/>
</dbReference>
<evidence type="ECO:0000256" key="12">
    <source>
        <dbReference type="SAM" id="Phobius"/>
    </source>
</evidence>
<reference evidence="16" key="1">
    <citation type="submission" date="2025-08" db="UniProtKB">
        <authorList>
            <consortium name="RefSeq"/>
        </authorList>
    </citation>
    <scope>IDENTIFICATION</scope>
    <source>
        <tissue evidence="16">Seedling</tissue>
    </source>
</reference>
<keyword evidence="10" id="KW-1015">Disulfide bond</keyword>
<feature type="signal peptide" evidence="13">
    <location>
        <begin position="1"/>
        <end position="22"/>
    </location>
</feature>
<evidence type="ECO:0000313" key="15">
    <source>
        <dbReference type="Proteomes" id="UP001652623"/>
    </source>
</evidence>
<keyword evidence="2" id="KW-0813">Transport</keyword>
<keyword evidence="8" id="KW-0186">Copper</keyword>
<evidence type="ECO:0000256" key="8">
    <source>
        <dbReference type="ARBA" id="ARBA00023008"/>
    </source>
</evidence>
<evidence type="ECO:0000259" key="14">
    <source>
        <dbReference type="PROSITE" id="PS51485"/>
    </source>
</evidence>
<dbReference type="GO" id="GO:0046872">
    <property type="term" value="F:metal ion binding"/>
    <property type="evidence" value="ECO:0007669"/>
    <property type="project" value="UniProtKB-KW"/>
</dbReference>
<dbReference type="InParanoid" id="A0A6P4BBC0"/>
<dbReference type="PANTHER" id="PTHR33021:SF533">
    <property type="entry name" value="PHYTOCYANIN DOMAIN-CONTAINING PROTEIN"/>
    <property type="match status" value="1"/>
</dbReference>
<evidence type="ECO:0000256" key="9">
    <source>
        <dbReference type="ARBA" id="ARBA00023136"/>
    </source>
</evidence>
<dbReference type="AlphaFoldDB" id="A0A6P4BBC0"/>
<dbReference type="PANTHER" id="PTHR33021">
    <property type="entry name" value="BLUE COPPER PROTEIN"/>
    <property type="match status" value="1"/>
</dbReference>
<evidence type="ECO:0000256" key="11">
    <source>
        <dbReference type="ARBA" id="ARBA00023180"/>
    </source>
</evidence>
<protein>
    <submittedName>
        <fullName evidence="16">Blue copper protein 1a</fullName>
    </submittedName>
</protein>
<feature type="domain" description="Phytocyanin" evidence="14">
    <location>
        <begin position="23"/>
        <end position="123"/>
    </location>
</feature>
<dbReference type="GO" id="GO:0009610">
    <property type="term" value="P:response to symbiotic fungus"/>
    <property type="evidence" value="ECO:0007669"/>
    <property type="project" value="UniProtKB-ARBA"/>
</dbReference>
<comment type="subcellular location">
    <subcellularLocation>
        <location evidence="1">Membrane</location>
        <topology evidence="1">Single-pass type I membrane protein</topology>
    </subcellularLocation>
</comment>
<evidence type="ECO:0000256" key="6">
    <source>
        <dbReference type="ARBA" id="ARBA00022982"/>
    </source>
</evidence>
<dbReference type="InterPro" id="IPR003245">
    <property type="entry name" value="Phytocyanin_dom"/>
</dbReference>
<evidence type="ECO:0000256" key="7">
    <source>
        <dbReference type="ARBA" id="ARBA00022989"/>
    </source>
</evidence>
<evidence type="ECO:0000313" key="16">
    <source>
        <dbReference type="RefSeq" id="XP_015899791.1"/>
    </source>
</evidence>
<organism evidence="15 16">
    <name type="scientific">Ziziphus jujuba</name>
    <name type="common">Chinese jujube</name>
    <name type="synonym">Ziziphus sativa</name>
    <dbReference type="NCBI Taxonomy" id="326968"/>
    <lineage>
        <taxon>Eukaryota</taxon>
        <taxon>Viridiplantae</taxon>
        <taxon>Streptophyta</taxon>
        <taxon>Embryophyta</taxon>
        <taxon>Tracheophyta</taxon>
        <taxon>Spermatophyta</taxon>
        <taxon>Magnoliopsida</taxon>
        <taxon>eudicotyledons</taxon>
        <taxon>Gunneridae</taxon>
        <taxon>Pentapetalae</taxon>
        <taxon>rosids</taxon>
        <taxon>fabids</taxon>
        <taxon>Rosales</taxon>
        <taxon>Rhamnaceae</taxon>
        <taxon>Paliureae</taxon>
        <taxon>Ziziphus</taxon>
    </lineage>
</organism>
<dbReference type="PROSITE" id="PS51485">
    <property type="entry name" value="PHYTOCYANIN"/>
    <property type="match status" value="1"/>
</dbReference>
<feature type="chain" id="PRO_5028400162" evidence="13">
    <location>
        <begin position="23"/>
        <end position="157"/>
    </location>
</feature>
<dbReference type="GeneID" id="107433063"/>
<evidence type="ECO:0000256" key="1">
    <source>
        <dbReference type="ARBA" id="ARBA00004479"/>
    </source>
</evidence>
<dbReference type="FunFam" id="2.60.40.420:FF:000067">
    <property type="entry name" value="Cupredoxin superfamily protein"/>
    <property type="match status" value="1"/>
</dbReference>
<keyword evidence="9 12" id="KW-0472">Membrane</keyword>
<accession>A0A6P4BBC0</accession>
<dbReference type="InterPro" id="IPR008972">
    <property type="entry name" value="Cupredoxin"/>
</dbReference>
<dbReference type="Gene3D" id="2.60.40.420">
    <property type="entry name" value="Cupredoxins - blue copper proteins"/>
    <property type="match status" value="1"/>
</dbReference>
<keyword evidence="5 13" id="KW-0732">Signal</keyword>
<keyword evidence="7 12" id="KW-1133">Transmembrane helix</keyword>
<dbReference type="KEGG" id="zju:107433063"/>
<dbReference type="Proteomes" id="UP001652623">
    <property type="component" value="Chromosome 11"/>
</dbReference>
<dbReference type="CDD" id="cd04216">
    <property type="entry name" value="Phytocyanin"/>
    <property type="match status" value="1"/>
</dbReference>
<evidence type="ECO:0000256" key="2">
    <source>
        <dbReference type="ARBA" id="ARBA00022448"/>
    </source>
</evidence>
<dbReference type="RefSeq" id="XP_015899791.1">
    <property type="nucleotide sequence ID" value="XM_016044305.3"/>
</dbReference>
<dbReference type="SUPFAM" id="SSF49503">
    <property type="entry name" value="Cupredoxins"/>
    <property type="match status" value="1"/>
</dbReference>
<gene>
    <name evidence="16" type="primary">LOC107433063</name>
</gene>
<keyword evidence="6" id="KW-0249">Electron transport</keyword>
<name>A0A6P4BBC0_ZIZJJ</name>
<dbReference type="GO" id="GO:0005886">
    <property type="term" value="C:plasma membrane"/>
    <property type="evidence" value="ECO:0007669"/>
    <property type="project" value="TreeGrafter"/>
</dbReference>